<evidence type="ECO:0000256" key="6">
    <source>
        <dbReference type="ARBA" id="ARBA00023136"/>
    </source>
</evidence>
<proteinExistence type="inferred from homology"/>
<dbReference type="RefSeq" id="WP_008709282.1">
    <property type="nucleotide sequence ID" value="NZ_CABKQM010000003.1"/>
</dbReference>
<feature type="transmembrane region" description="Helical" evidence="7">
    <location>
        <begin position="412"/>
        <end position="432"/>
    </location>
</feature>
<feature type="transmembrane region" description="Helical" evidence="7">
    <location>
        <begin position="382"/>
        <end position="400"/>
    </location>
</feature>
<dbReference type="PANTHER" id="PTHR42810">
    <property type="entry name" value="PURINE PERMEASE C1399.01C-RELATED"/>
    <property type="match status" value="1"/>
</dbReference>
<evidence type="ECO:0000256" key="2">
    <source>
        <dbReference type="ARBA" id="ARBA00008821"/>
    </source>
</evidence>
<dbReference type="NCBIfam" id="TIGR00801">
    <property type="entry name" value="ncs2"/>
    <property type="match status" value="1"/>
</dbReference>
<dbReference type="InterPro" id="IPR006042">
    <property type="entry name" value="Xan_ur_permease"/>
</dbReference>
<evidence type="ECO:0000256" key="3">
    <source>
        <dbReference type="ARBA" id="ARBA00022448"/>
    </source>
</evidence>
<dbReference type="Proteomes" id="UP001205919">
    <property type="component" value="Unassembled WGS sequence"/>
</dbReference>
<protein>
    <submittedName>
        <fullName evidence="8">Purine permease</fullName>
    </submittedName>
</protein>
<dbReference type="PROSITE" id="PS01116">
    <property type="entry name" value="XANTH_URACIL_PERMASE"/>
    <property type="match status" value="1"/>
</dbReference>
<dbReference type="GO" id="GO:0042907">
    <property type="term" value="F:xanthine transmembrane transporter activity"/>
    <property type="evidence" value="ECO:0007669"/>
    <property type="project" value="TreeGrafter"/>
</dbReference>
<feature type="transmembrane region" description="Helical" evidence="7">
    <location>
        <begin position="346"/>
        <end position="370"/>
    </location>
</feature>
<evidence type="ECO:0000313" key="9">
    <source>
        <dbReference type="Proteomes" id="UP001205919"/>
    </source>
</evidence>
<dbReference type="Pfam" id="PF00860">
    <property type="entry name" value="Xan_ur_permease"/>
    <property type="match status" value="1"/>
</dbReference>
<dbReference type="AlphaFoldDB" id="A0AAW5K9E1"/>
<keyword evidence="5 7" id="KW-1133">Transmembrane helix</keyword>
<feature type="transmembrane region" description="Helical" evidence="7">
    <location>
        <begin position="171"/>
        <end position="191"/>
    </location>
</feature>
<accession>A0AAW5K9E1</accession>
<comment type="caution">
    <text evidence="8">The sequence shown here is derived from an EMBL/GenBank/DDBJ whole genome shotgun (WGS) entry which is preliminary data.</text>
</comment>
<feature type="transmembrane region" description="Helical" evidence="7">
    <location>
        <begin position="321"/>
        <end position="340"/>
    </location>
</feature>
<keyword evidence="6 7" id="KW-0472">Membrane</keyword>
<keyword evidence="4 7" id="KW-0812">Transmembrane</keyword>
<organism evidence="8 9">
    <name type="scientific">Cloacibacillus evryensis</name>
    <dbReference type="NCBI Taxonomy" id="508460"/>
    <lineage>
        <taxon>Bacteria</taxon>
        <taxon>Thermotogati</taxon>
        <taxon>Synergistota</taxon>
        <taxon>Synergistia</taxon>
        <taxon>Synergistales</taxon>
        <taxon>Synergistaceae</taxon>
        <taxon>Cloacibacillus</taxon>
    </lineage>
</organism>
<feature type="transmembrane region" description="Helical" evidence="7">
    <location>
        <begin position="134"/>
        <end position="159"/>
    </location>
</feature>
<gene>
    <name evidence="8" type="ORF">NE630_11820</name>
</gene>
<reference evidence="8 9" key="1">
    <citation type="submission" date="2022-06" db="EMBL/GenBank/DDBJ databases">
        <title>Isolation of gut microbiota from human fecal samples.</title>
        <authorList>
            <person name="Pamer E.G."/>
            <person name="Barat B."/>
            <person name="Waligurski E."/>
            <person name="Medina S."/>
            <person name="Paddock L."/>
            <person name="Mostad J."/>
        </authorList>
    </citation>
    <scope>NUCLEOTIDE SEQUENCE [LARGE SCALE GENOMIC DNA]</scope>
    <source>
        <strain evidence="8 9">DFI.9.90</strain>
    </source>
</reference>
<evidence type="ECO:0000256" key="1">
    <source>
        <dbReference type="ARBA" id="ARBA00004141"/>
    </source>
</evidence>
<comment type="similarity">
    <text evidence="2">Belongs to the nucleobase:cation symporter-2 (NCS2) (TC 2.A.40) family.</text>
</comment>
<evidence type="ECO:0000256" key="7">
    <source>
        <dbReference type="SAM" id="Phobius"/>
    </source>
</evidence>
<name>A0AAW5K9E1_9BACT</name>
<feature type="transmembrane region" description="Helical" evidence="7">
    <location>
        <begin position="29"/>
        <end position="49"/>
    </location>
</feature>
<dbReference type="GO" id="GO:0005886">
    <property type="term" value="C:plasma membrane"/>
    <property type="evidence" value="ECO:0007669"/>
    <property type="project" value="UniProtKB-ARBA"/>
</dbReference>
<feature type="transmembrane region" description="Helical" evidence="7">
    <location>
        <begin position="197"/>
        <end position="219"/>
    </location>
</feature>
<feature type="transmembrane region" description="Helical" evidence="7">
    <location>
        <begin position="109"/>
        <end position="128"/>
    </location>
</feature>
<keyword evidence="9" id="KW-1185">Reference proteome</keyword>
<dbReference type="NCBIfam" id="NF037981">
    <property type="entry name" value="NCS2_1"/>
    <property type="match status" value="1"/>
</dbReference>
<dbReference type="EMBL" id="JANFYT010000027">
    <property type="protein sequence ID" value="MCQ4815118.1"/>
    <property type="molecule type" value="Genomic_DNA"/>
</dbReference>
<dbReference type="PANTHER" id="PTHR42810:SF2">
    <property type="entry name" value="PURINE PERMEASE C1399.01C-RELATED"/>
    <property type="match status" value="1"/>
</dbReference>
<feature type="transmembrane region" description="Helical" evidence="7">
    <location>
        <begin position="240"/>
        <end position="260"/>
    </location>
</feature>
<evidence type="ECO:0000256" key="4">
    <source>
        <dbReference type="ARBA" id="ARBA00022692"/>
    </source>
</evidence>
<evidence type="ECO:0000256" key="5">
    <source>
        <dbReference type="ARBA" id="ARBA00022989"/>
    </source>
</evidence>
<feature type="transmembrane region" description="Helical" evidence="7">
    <location>
        <begin position="56"/>
        <end position="74"/>
    </location>
</feature>
<dbReference type="InterPro" id="IPR006043">
    <property type="entry name" value="NCS2"/>
</dbReference>
<comment type="subcellular location">
    <subcellularLocation>
        <location evidence="1">Membrane</location>
        <topology evidence="1">Multi-pass membrane protein</topology>
    </subcellularLocation>
</comment>
<feature type="transmembrane region" description="Helical" evidence="7">
    <location>
        <begin position="80"/>
        <end position="102"/>
    </location>
</feature>
<evidence type="ECO:0000313" key="8">
    <source>
        <dbReference type="EMBL" id="MCQ4815118.1"/>
    </source>
</evidence>
<keyword evidence="3" id="KW-0813">Transport</keyword>
<sequence>MSQSTRKILFELRGIPKFTEALPLAMQHVVAMIIGCITPAIVISVVANVSPEDTMLLIQASLVTAAIATFIQLYPVAGRVGAGIPVVMGVSFAYVPVLIAIGGSMGLPAILGAQIVGGFAAIIVGIFIRRLRPLFPPLVSGTVVFTIGLSLYPVAIRYMAGGAGMPGFGSALNWGVALFTLAAVSFFSFFTKGFTKLASVLLGMAAGYILAASLGMVSFERIIESQWFQLPQVNHFKIEFHVTAVVSMVIMYIVNSIQAIGDISATTAGAMDREPSDNELAGGIMGNGLSSMLSAFIGGLPTATFSQNVGIVTITKVINKFVIALAAAIILLAGLIPKFAALLTTIPLAVLGGATLTVFAAITMTGMKLLLSAKLTPRNSAVVGISVALGVGISQVANALGGPGMPSWAQEIFGSSSVIISTLAAVALNVIMPRDKKEL</sequence>